<dbReference type="RefSeq" id="XP_008438718.1">
    <property type="nucleotide sequence ID" value="XM_008440496.2"/>
</dbReference>
<comment type="subcellular location">
    <subcellularLocation>
        <location evidence="1">Secreted</location>
        <location evidence="1">Extracellular space</location>
    </subcellularLocation>
</comment>
<reference evidence="7" key="1">
    <citation type="submission" date="2023-03" db="UniProtKB">
        <authorList>
            <consortium name="EnsemblPlants"/>
        </authorList>
    </citation>
    <scope>IDENTIFICATION</scope>
</reference>
<dbReference type="InterPro" id="IPR033868">
    <property type="entry name" value="Xylanase_inhibitor_I-like"/>
</dbReference>
<dbReference type="InParanoid" id="A0A1S3AWQ8"/>
<dbReference type="Pfam" id="PF14541">
    <property type="entry name" value="TAXi_C"/>
    <property type="match status" value="1"/>
</dbReference>
<keyword evidence="8" id="KW-1185">Reference proteome</keyword>
<protein>
    <submittedName>
        <fullName evidence="9">Basic 7S globulin-like</fullName>
    </submittedName>
</protein>
<dbReference type="FunFam" id="2.40.70.10:FF:000045">
    <property type="entry name" value="Basic 7S globulin"/>
    <property type="match status" value="1"/>
</dbReference>
<evidence type="ECO:0000256" key="1">
    <source>
        <dbReference type="ARBA" id="ARBA00004239"/>
    </source>
</evidence>
<dbReference type="PROSITE" id="PS51767">
    <property type="entry name" value="PEPTIDASE_A1"/>
    <property type="match status" value="1"/>
</dbReference>
<dbReference type="KEGG" id="cmo:103483742"/>
<dbReference type="GO" id="GO:0006508">
    <property type="term" value="P:proteolysis"/>
    <property type="evidence" value="ECO:0007669"/>
    <property type="project" value="InterPro"/>
</dbReference>
<evidence type="ECO:0000256" key="3">
    <source>
        <dbReference type="ARBA" id="ARBA00022525"/>
    </source>
</evidence>
<evidence type="ECO:0000259" key="6">
    <source>
        <dbReference type="PROSITE" id="PS51767"/>
    </source>
</evidence>
<dbReference type="Pfam" id="PF14543">
    <property type="entry name" value="TAXi_N"/>
    <property type="match status" value="1"/>
</dbReference>
<dbReference type="SUPFAM" id="SSF50630">
    <property type="entry name" value="Acid proteases"/>
    <property type="match status" value="1"/>
</dbReference>
<dbReference type="GeneID" id="103483742"/>
<evidence type="ECO:0000313" key="7">
    <source>
        <dbReference type="EnsemblPlants" id="MELO3C006562.2.1"/>
    </source>
</evidence>
<accession>A0A1S3AWQ8</accession>
<proteinExistence type="inferred from homology"/>
<reference evidence="9" key="2">
    <citation type="submission" date="2025-04" db="UniProtKB">
        <authorList>
            <consortium name="RefSeq"/>
        </authorList>
    </citation>
    <scope>IDENTIFICATION</scope>
</reference>
<dbReference type="InterPro" id="IPR021109">
    <property type="entry name" value="Peptidase_aspartic_dom_sf"/>
</dbReference>
<dbReference type="PANTHER" id="PTHR47965:SF103">
    <property type="entry name" value="EUKARYOTIC ASPARTYL PROTEASE FAMILY PROTEIN"/>
    <property type="match status" value="1"/>
</dbReference>
<evidence type="ECO:0000313" key="8">
    <source>
        <dbReference type="Proteomes" id="UP001652600"/>
    </source>
</evidence>
<comment type="similarity">
    <text evidence="2">Belongs to the peptidase A1 family.</text>
</comment>
<feature type="chain" id="PRO_5044564983" evidence="5">
    <location>
        <begin position="24"/>
        <end position="436"/>
    </location>
</feature>
<dbReference type="FunFam" id="2.40.70.10:FF:000041">
    <property type="entry name" value="Basic 7S globulin"/>
    <property type="match status" value="1"/>
</dbReference>
<sequence length="436" mass="46421">MASSTSFSFFSSILFLLFSISIAATSFRPKSLVLPVTKHPSLQYITEVHQRTPLVPVKLTVDLGGQFMWVDCDRDYVSSSYKPARCRSAQCSLASKSSSCGQCFSPPRPGCNNDTCGLFPSNTIIRLSTSGEVASDVVSVSSTNGFNPTRAVSIPNFLFVCGSTFLLEGLAPGVTGMAGFGRNGISLPSQFAAAFSFNRKFAVCLSGSTRSPGVIFSGNGPYHFLPNIDLTNSFTYTPLFINPVSTAGVSSAGEKSTEYFIGVTSIVVNSKPVPLNTTLLKIDSNGNGGTKISTVNPFTVLESSIYKALVKAFTTEVSKVPRVAAVAPFEVCYNSKSFPSTRLGAGVPTIDLVLQNKKVIWSIFGANSMVQVNDDVLCLGFVDGGVDVRTAIVIGAHQIEDKLLEFDLATSRLGFTPTLLGRMTTCANFNFTSNAS</sequence>
<dbReference type="eggNOG" id="KOG1339">
    <property type="taxonomic scope" value="Eukaryota"/>
</dbReference>
<evidence type="ECO:0000256" key="4">
    <source>
        <dbReference type="ARBA" id="ARBA00022729"/>
    </source>
</evidence>
<evidence type="ECO:0000256" key="2">
    <source>
        <dbReference type="ARBA" id="ARBA00007447"/>
    </source>
</evidence>
<dbReference type="SMR" id="A0A1S3AWQ8"/>
<dbReference type="InterPro" id="IPR033121">
    <property type="entry name" value="PEPTIDASE_A1"/>
</dbReference>
<feature type="signal peptide" evidence="5">
    <location>
        <begin position="1"/>
        <end position="23"/>
    </location>
</feature>
<dbReference type="PANTHER" id="PTHR47965">
    <property type="entry name" value="ASPARTYL PROTEASE-RELATED"/>
    <property type="match status" value="1"/>
</dbReference>
<dbReference type="CDD" id="cd05489">
    <property type="entry name" value="xylanase_inhibitor_I_like"/>
    <property type="match status" value="1"/>
</dbReference>
<dbReference type="Gene3D" id="2.40.70.10">
    <property type="entry name" value="Acid Proteases"/>
    <property type="match status" value="2"/>
</dbReference>
<feature type="domain" description="Peptidase A1" evidence="6">
    <location>
        <begin position="44"/>
        <end position="416"/>
    </location>
</feature>
<dbReference type="InterPro" id="IPR032799">
    <property type="entry name" value="TAXi_C"/>
</dbReference>
<dbReference type="EnsemblPlants" id="MELO3C006562.2.1">
    <property type="protein sequence ID" value="MELO3C006562.2.1"/>
    <property type="gene ID" value="MELO3C006562.2"/>
</dbReference>
<dbReference type="GO" id="GO:0005576">
    <property type="term" value="C:extracellular region"/>
    <property type="evidence" value="ECO:0007669"/>
    <property type="project" value="UniProtKB-SubCell"/>
</dbReference>
<keyword evidence="3" id="KW-0964">Secreted</keyword>
<organism evidence="8 9">
    <name type="scientific">Cucumis melo</name>
    <name type="common">Muskmelon</name>
    <dbReference type="NCBI Taxonomy" id="3656"/>
    <lineage>
        <taxon>Eukaryota</taxon>
        <taxon>Viridiplantae</taxon>
        <taxon>Streptophyta</taxon>
        <taxon>Embryophyta</taxon>
        <taxon>Tracheophyta</taxon>
        <taxon>Spermatophyta</taxon>
        <taxon>Magnoliopsida</taxon>
        <taxon>eudicotyledons</taxon>
        <taxon>Gunneridae</taxon>
        <taxon>Pentapetalae</taxon>
        <taxon>rosids</taxon>
        <taxon>fabids</taxon>
        <taxon>Cucurbitales</taxon>
        <taxon>Cucurbitaceae</taxon>
        <taxon>Benincaseae</taxon>
        <taxon>Cucumis</taxon>
    </lineage>
</organism>
<dbReference type="GO" id="GO:0004190">
    <property type="term" value="F:aspartic-type endopeptidase activity"/>
    <property type="evidence" value="ECO:0007669"/>
    <property type="project" value="InterPro"/>
</dbReference>
<evidence type="ECO:0000256" key="5">
    <source>
        <dbReference type="SAM" id="SignalP"/>
    </source>
</evidence>
<name>A0A1S3AWQ8_CUCME</name>
<gene>
    <name evidence="9" type="primary">LOC103483742</name>
    <name evidence="7" type="synonym">103483742</name>
</gene>
<dbReference type="OrthoDB" id="1904546at2759"/>
<dbReference type="InterPro" id="IPR001461">
    <property type="entry name" value="Aspartic_peptidase_A1"/>
</dbReference>
<dbReference type="Gramene" id="MELO3C006562.2.1">
    <property type="protein sequence ID" value="MELO3C006562.2.1"/>
    <property type="gene ID" value="MELO3C006562.2"/>
</dbReference>
<dbReference type="AlphaFoldDB" id="A0A1S3AWQ8"/>
<dbReference type="InterPro" id="IPR032861">
    <property type="entry name" value="TAXi_N"/>
</dbReference>
<dbReference type="Proteomes" id="UP001652600">
    <property type="component" value="Chromosome 6"/>
</dbReference>
<evidence type="ECO:0000313" key="9">
    <source>
        <dbReference type="RefSeq" id="XP_008438718.1"/>
    </source>
</evidence>
<keyword evidence="4 5" id="KW-0732">Signal</keyword>